<accession>A0A813ISZ8</accession>
<proteinExistence type="predicted"/>
<sequence length="307" mass="34142">MTALAVNRTHEAHGVLQPMDDNYNNNVNDDKGLMDDRKVSWAPSAESAALQLPVEEDTGATRYDKGIITSMMLRNIPCGLTHERVRWHVDDQGFQGCYDWFCMPEGAARHLRSAGTRNLGYAFINFLCAEHAVRFQDQFHGFRFSGTRSLKTSTVSVSRIQGLQNNIRFMAAIQLQAAQQQSESGPDAMLRNIPRNSLTAGGLADKIKQAVPAAWRQQPRTTSQLKVNTSVEGGIRVGKVNPTSSHFSAAFTPEPCHWQSYSEKQGLDQAQRAMGRSSWDEAVHLVSSHALDNLSVRVEDDKLVFIL</sequence>
<dbReference type="AlphaFoldDB" id="A0A813ISZ8"/>
<gene>
    <name evidence="2" type="ORF">PGLA2088_LOCUS14080</name>
</gene>
<dbReference type="Pfam" id="PF04059">
    <property type="entry name" value="RRM_2"/>
    <property type="match status" value="1"/>
</dbReference>
<evidence type="ECO:0000313" key="2">
    <source>
        <dbReference type="EMBL" id="CAE8660220.1"/>
    </source>
</evidence>
<feature type="domain" description="Mei2-like C-terminal RNA recognition motif" evidence="1">
    <location>
        <begin position="69"/>
        <end position="168"/>
    </location>
</feature>
<protein>
    <recommendedName>
        <fullName evidence="1">Mei2-like C-terminal RNA recognition motif domain-containing protein</fullName>
    </recommendedName>
</protein>
<reference evidence="2" key="1">
    <citation type="submission" date="2021-02" db="EMBL/GenBank/DDBJ databases">
        <authorList>
            <person name="Dougan E. K."/>
            <person name="Rhodes N."/>
            <person name="Thang M."/>
            <person name="Chan C."/>
        </authorList>
    </citation>
    <scope>NUCLEOTIDE SEQUENCE</scope>
</reference>
<dbReference type="InterPro" id="IPR007201">
    <property type="entry name" value="Mei2-like_Rrm_C"/>
</dbReference>
<evidence type="ECO:0000259" key="1">
    <source>
        <dbReference type="Pfam" id="PF04059"/>
    </source>
</evidence>
<dbReference type="SUPFAM" id="SSF54928">
    <property type="entry name" value="RNA-binding domain, RBD"/>
    <property type="match status" value="1"/>
</dbReference>
<dbReference type="GO" id="GO:0003676">
    <property type="term" value="F:nucleic acid binding"/>
    <property type="evidence" value="ECO:0007669"/>
    <property type="project" value="InterPro"/>
</dbReference>
<organism evidence="2 3">
    <name type="scientific">Polarella glacialis</name>
    <name type="common">Dinoflagellate</name>
    <dbReference type="NCBI Taxonomy" id="89957"/>
    <lineage>
        <taxon>Eukaryota</taxon>
        <taxon>Sar</taxon>
        <taxon>Alveolata</taxon>
        <taxon>Dinophyceae</taxon>
        <taxon>Suessiales</taxon>
        <taxon>Suessiaceae</taxon>
        <taxon>Polarella</taxon>
    </lineage>
</organism>
<comment type="caution">
    <text evidence="2">The sequence shown here is derived from an EMBL/GenBank/DDBJ whole genome shotgun (WGS) entry which is preliminary data.</text>
</comment>
<dbReference type="EMBL" id="CAJNNW010017059">
    <property type="protein sequence ID" value="CAE8660220.1"/>
    <property type="molecule type" value="Genomic_DNA"/>
</dbReference>
<evidence type="ECO:0000313" key="3">
    <source>
        <dbReference type="Proteomes" id="UP000626109"/>
    </source>
</evidence>
<dbReference type="InterPro" id="IPR035979">
    <property type="entry name" value="RBD_domain_sf"/>
</dbReference>
<dbReference type="Proteomes" id="UP000626109">
    <property type="component" value="Unassembled WGS sequence"/>
</dbReference>
<name>A0A813ISZ8_POLGL</name>